<evidence type="ECO:0000256" key="1">
    <source>
        <dbReference type="SAM" id="MobiDB-lite"/>
    </source>
</evidence>
<name>A0ABU0W7T1_9GAMM</name>
<dbReference type="EMBL" id="JAVDDT010000005">
    <property type="protein sequence ID" value="MDQ2070089.1"/>
    <property type="molecule type" value="Genomic_DNA"/>
</dbReference>
<reference evidence="3 4" key="1">
    <citation type="submission" date="2023-08" db="EMBL/GenBank/DDBJ databases">
        <title>Whole-genome sequencing of halo(alkali)philic microorganisms from hypersaline lakes.</title>
        <authorList>
            <person name="Sorokin D.Y."/>
            <person name="Abbas B."/>
            <person name="Merkel A.Y."/>
        </authorList>
    </citation>
    <scope>NUCLEOTIDE SEQUENCE [LARGE SCALE GENOMIC DNA]</scope>
    <source>
        <strain evidence="3 4">AB-CW4</strain>
    </source>
</reference>
<keyword evidence="2" id="KW-0732">Signal</keyword>
<dbReference type="RefSeq" id="WP_306728585.1">
    <property type="nucleotide sequence ID" value="NZ_JAVDDT010000005.1"/>
</dbReference>
<evidence type="ECO:0000313" key="4">
    <source>
        <dbReference type="Proteomes" id="UP001239019"/>
    </source>
</evidence>
<feature type="chain" id="PRO_5047100304" evidence="2">
    <location>
        <begin position="25"/>
        <end position="167"/>
    </location>
</feature>
<dbReference type="Proteomes" id="UP001239019">
    <property type="component" value="Unassembled WGS sequence"/>
</dbReference>
<organism evidence="3 4">
    <name type="scientific">Natronospira bacteriovora</name>
    <dbReference type="NCBI Taxonomy" id="3069753"/>
    <lineage>
        <taxon>Bacteria</taxon>
        <taxon>Pseudomonadati</taxon>
        <taxon>Pseudomonadota</taxon>
        <taxon>Gammaproteobacteria</taxon>
        <taxon>Natronospirales</taxon>
        <taxon>Natronospiraceae</taxon>
        <taxon>Natronospira</taxon>
    </lineage>
</organism>
<evidence type="ECO:0000313" key="3">
    <source>
        <dbReference type="EMBL" id="MDQ2070089.1"/>
    </source>
</evidence>
<keyword evidence="4" id="KW-1185">Reference proteome</keyword>
<evidence type="ECO:0000256" key="2">
    <source>
        <dbReference type="SAM" id="SignalP"/>
    </source>
</evidence>
<feature type="signal peptide" evidence="2">
    <location>
        <begin position="1"/>
        <end position="24"/>
    </location>
</feature>
<dbReference type="PROSITE" id="PS51257">
    <property type="entry name" value="PROKAR_LIPOPROTEIN"/>
    <property type="match status" value="1"/>
</dbReference>
<sequence length="167" mass="18337">MRLTHIGVCVIAFLIAACSGGSLQGAQSAAVIQILEPIDAPGERGPYDLGWHVELQLDRMSDVRPGDYIEPFMAGEASLRLDAVLQEHERGAPEVWRGRLHDDDGQRGSFTITRQGSLIMGRLRAGQHVYSLEGDEEARVGLYRIDPDKLPPPGPPMVPDENENDNQ</sequence>
<proteinExistence type="predicted"/>
<comment type="caution">
    <text evidence="3">The sequence shown here is derived from an EMBL/GenBank/DDBJ whole genome shotgun (WGS) entry which is preliminary data.</text>
</comment>
<protein>
    <submittedName>
        <fullName evidence="3">Uncharacterized protein</fullName>
    </submittedName>
</protein>
<accession>A0ABU0W7T1</accession>
<gene>
    <name evidence="3" type="ORF">RBH19_09390</name>
</gene>
<feature type="region of interest" description="Disordered" evidence="1">
    <location>
        <begin position="144"/>
        <end position="167"/>
    </location>
</feature>